<dbReference type="Proteomes" id="UP001054821">
    <property type="component" value="Chromosome 7"/>
</dbReference>
<keyword evidence="2" id="KW-1185">Reference proteome</keyword>
<gene>
    <name evidence="1" type="ORF">L3X38_038569</name>
</gene>
<organism evidence="1 2">
    <name type="scientific">Prunus dulcis</name>
    <name type="common">Almond</name>
    <name type="synonym">Amygdalus dulcis</name>
    <dbReference type="NCBI Taxonomy" id="3755"/>
    <lineage>
        <taxon>Eukaryota</taxon>
        <taxon>Viridiplantae</taxon>
        <taxon>Streptophyta</taxon>
        <taxon>Embryophyta</taxon>
        <taxon>Tracheophyta</taxon>
        <taxon>Spermatophyta</taxon>
        <taxon>Magnoliopsida</taxon>
        <taxon>eudicotyledons</taxon>
        <taxon>Gunneridae</taxon>
        <taxon>Pentapetalae</taxon>
        <taxon>rosids</taxon>
        <taxon>fabids</taxon>
        <taxon>Rosales</taxon>
        <taxon>Rosaceae</taxon>
        <taxon>Amygdaloideae</taxon>
        <taxon>Amygdaleae</taxon>
        <taxon>Prunus</taxon>
    </lineage>
</organism>
<reference evidence="1 2" key="1">
    <citation type="journal article" date="2022" name="G3 (Bethesda)">
        <title>Whole-genome sequence and methylome profiling of the almond [Prunus dulcis (Mill.) D.A. Webb] cultivar 'Nonpareil'.</title>
        <authorList>
            <person name="D'Amico-Willman K.M."/>
            <person name="Ouma W.Z."/>
            <person name="Meulia T."/>
            <person name="Sideli G.M."/>
            <person name="Gradziel T.M."/>
            <person name="Fresnedo-Ramirez J."/>
        </authorList>
    </citation>
    <scope>NUCLEOTIDE SEQUENCE [LARGE SCALE GENOMIC DNA]</scope>
    <source>
        <strain evidence="1">Clone GOH B32 T37-40</strain>
    </source>
</reference>
<evidence type="ECO:0000313" key="1">
    <source>
        <dbReference type="EMBL" id="KAI5318861.1"/>
    </source>
</evidence>
<comment type="caution">
    <text evidence="1">The sequence shown here is derived from an EMBL/GenBank/DDBJ whole genome shotgun (WGS) entry which is preliminary data.</text>
</comment>
<proteinExistence type="predicted"/>
<dbReference type="Pfam" id="PF03140">
    <property type="entry name" value="DUF247"/>
    <property type="match status" value="1"/>
</dbReference>
<dbReference type="AlphaFoldDB" id="A0AAD4YRM1"/>
<dbReference type="InterPro" id="IPR004158">
    <property type="entry name" value="DUF247_pln"/>
</dbReference>
<sequence>MLPAVEKPRDKVAILIEGKVQEMPSFWPDCCIYKVPQRFRRGNEEFYEPLVVSIGPYHFHQGSFPQMQIFKLKYLEAFLSRNHLSLDQCLGLMRTWEEIARRY</sequence>
<protein>
    <submittedName>
        <fullName evidence="1">Uncharacterized protein</fullName>
    </submittedName>
</protein>
<dbReference type="PANTHER" id="PTHR31170:SF25">
    <property type="entry name" value="BNAA09G04570D PROTEIN"/>
    <property type="match status" value="1"/>
</dbReference>
<accession>A0AAD4YRM1</accession>
<name>A0AAD4YRM1_PRUDU</name>
<dbReference type="PANTHER" id="PTHR31170">
    <property type="entry name" value="BNAC04G53230D PROTEIN"/>
    <property type="match status" value="1"/>
</dbReference>
<dbReference type="EMBL" id="JAJFAZ020000007">
    <property type="protein sequence ID" value="KAI5318861.1"/>
    <property type="molecule type" value="Genomic_DNA"/>
</dbReference>
<evidence type="ECO:0000313" key="2">
    <source>
        <dbReference type="Proteomes" id="UP001054821"/>
    </source>
</evidence>